<reference evidence="1" key="1">
    <citation type="submission" date="2023-11" db="EMBL/GenBank/DDBJ databases">
        <authorList>
            <person name="De Vega J J."/>
            <person name="De Vega J J."/>
        </authorList>
    </citation>
    <scope>NUCLEOTIDE SEQUENCE</scope>
</reference>
<comment type="caution">
    <text evidence="1">The sequence shown here is derived from an EMBL/GenBank/DDBJ whole genome shotgun (WGS) entry which is preliminary data.</text>
</comment>
<sequence>GRLLHTAPSSDDSIIMKPEVHSSEILVTSCEPRRCARGAWRHSTNLRNVVGDCQRSDSSGLGDDRNSGSRNCNWHIGGNGRIGRDINGNG</sequence>
<evidence type="ECO:0000313" key="1">
    <source>
        <dbReference type="EMBL" id="CAK5274764.1"/>
    </source>
</evidence>
<dbReference type="EMBL" id="CAVNYO010000403">
    <property type="protein sequence ID" value="CAK5274764.1"/>
    <property type="molecule type" value="Genomic_DNA"/>
</dbReference>
<feature type="non-terminal residue" evidence="1">
    <location>
        <position position="1"/>
    </location>
</feature>
<keyword evidence="2" id="KW-1185">Reference proteome</keyword>
<proteinExistence type="predicted"/>
<name>A0AAD2K261_9AGAR</name>
<accession>A0AAD2K261</accession>
<gene>
    <name evidence="1" type="ORF">MYCIT1_LOCUS22064</name>
</gene>
<feature type="non-terminal residue" evidence="1">
    <location>
        <position position="90"/>
    </location>
</feature>
<evidence type="ECO:0000313" key="2">
    <source>
        <dbReference type="Proteomes" id="UP001295794"/>
    </source>
</evidence>
<protein>
    <submittedName>
        <fullName evidence="1">Uncharacterized protein</fullName>
    </submittedName>
</protein>
<organism evidence="1 2">
    <name type="scientific">Mycena citricolor</name>
    <dbReference type="NCBI Taxonomy" id="2018698"/>
    <lineage>
        <taxon>Eukaryota</taxon>
        <taxon>Fungi</taxon>
        <taxon>Dikarya</taxon>
        <taxon>Basidiomycota</taxon>
        <taxon>Agaricomycotina</taxon>
        <taxon>Agaricomycetes</taxon>
        <taxon>Agaricomycetidae</taxon>
        <taxon>Agaricales</taxon>
        <taxon>Marasmiineae</taxon>
        <taxon>Mycenaceae</taxon>
        <taxon>Mycena</taxon>
    </lineage>
</organism>
<dbReference type="Proteomes" id="UP001295794">
    <property type="component" value="Unassembled WGS sequence"/>
</dbReference>
<dbReference type="AlphaFoldDB" id="A0AAD2K261"/>